<accession>A0A8T0GCY3</accession>
<sequence length="153" mass="17617">MEFQERQEAIALQEKTCLRAHHVIIYIFLYNNLTSFSHIQFPLQHIEVFPVKLVSPKCSRCSRCNIVVRGEVAEQDHVRSEPHSWLRSETPHRYRTLLSCQSSPGYLHSNATMKTTIGVAALGLEEEDAVLTPLSTTPQHTPPTRQKTKRRRQ</sequence>
<dbReference type="Proteomes" id="UP000822688">
    <property type="component" value="Chromosome 11"/>
</dbReference>
<evidence type="ECO:0000256" key="1">
    <source>
        <dbReference type="SAM" id="MobiDB-lite"/>
    </source>
</evidence>
<proteinExistence type="predicted"/>
<comment type="caution">
    <text evidence="2">The sequence shown here is derived from an EMBL/GenBank/DDBJ whole genome shotgun (WGS) entry which is preliminary data.</text>
</comment>
<feature type="region of interest" description="Disordered" evidence="1">
    <location>
        <begin position="132"/>
        <end position="153"/>
    </location>
</feature>
<protein>
    <submittedName>
        <fullName evidence="2">Uncharacterized protein</fullName>
    </submittedName>
</protein>
<keyword evidence="3" id="KW-1185">Reference proteome</keyword>
<dbReference type="EMBL" id="CM026432">
    <property type="protein sequence ID" value="KAG0556913.1"/>
    <property type="molecule type" value="Genomic_DNA"/>
</dbReference>
<evidence type="ECO:0000313" key="2">
    <source>
        <dbReference type="EMBL" id="KAG0556913.1"/>
    </source>
</evidence>
<reference evidence="2 3" key="1">
    <citation type="submission" date="2020-06" db="EMBL/GenBank/DDBJ databases">
        <title>WGS assembly of Ceratodon purpureus strain R40.</title>
        <authorList>
            <person name="Carey S.B."/>
            <person name="Jenkins J."/>
            <person name="Shu S."/>
            <person name="Lovell J.T."/>
            <person name="Sreedasyam A."/>
            <person name="Maumus F."/>
            <person name="Tiley G.P."/>
            <person name="Fernandez-Pozo N."/>
            <person name="Barry K."/>
            <person name="Chen C."/>
            <person name="Wang M."/>
            <person name="Lipzen A."/>
            <person name="Daum C."/>
            <person name="Saski C.A."/>
            <person name="Payton A.C."/>
            <person name="Mcbreen J.C."/>
            <person name="Conrad R.E."/>
            <person name="Kollar L.M."/>
            <person name="Olsson S."/>
            <person name="Huttunen S."/>
            <person name="Landis J.B."/>
            <person name="Wickett N.J."/>
            <person name="Johnson M.G."/>
            <person name="Rensing S.A."/>
            <person name="Grimwood J."/>
            <person name="Schmutz J."/>
            <person name="Mcdaniel S.F."/>
        </authorList>
    </citation>
    <scope>NUCLEOTIDE SEQUENCE [LARGE SCALE GENOMIC DNA]</scope>
    <source>
        <strain evidence="2 3">R40</strain>
    </source>
</reference>
<evidence type="ECO:0000313" key="3">
    <source>
        <dbReference type="Proteomes" id="UP000822688"/>
    </source>
</evidence>
<gene>
    <name evidence="2" type="ORF">KC19_11G088500</name>
</gene>
<name>A0A8T0GCY3_CERPU</name>
<organism evidence="2 3">
    <name type="scientific">Ceratodon purpureus</name>
    <name type="common">Fire moss</name>
    <name type="synonym">Dicranum purpureum</name>
    <dbReference type="NCBI Taxonomy" id="3225"/>
    <lineage>
        <taxon>Eukaryota</taxon>
        <taxon>Viridiplantae</taxon>
        <taxon>Streptophyta</taxon>
        <taxon>Embryophyta</taxon>
        <taxon>Bryophyta</taxon>
        <taxon>Bryophytina</taxon>
        <taxon>Bryopsida</taxon>
        <taxon>Dicranidae</taxon>
        <taxon>Pseudoditrichales</taxon>
        <taxon>Ditrichaceae</taxon>
        <taxon>Ceratodon</taxon>
    </lineage>
</organism>
<dbReference type="AlphaFoldDB" id="A0A8T0GCY3"/>